<organism evidence="10 11">
    <name type="scientific">Halteria grandinella</name>
    <dbReference type="NCBI Taxonomy" id="5974"/>
    <lineage>
        <taxon>Eukaryota</taxon>
        <taxon>Sar</taxon>
        <taxon>Alveolata</taxon>
        <taxon>Ciliophora</taxon>
        <taxon>Intramacronucleata</taxon>
        <taxon>Spirotrichea</taxon>
        <taxon>Stichotrichia</taxon>
        <taxon>Sporadotrichida</taxon>
        <taxon>Halteriidae</taxon>
        <taxon>Halteria</taxon>
    </lineage>
</organism>
<comment type="catalytic activity">
    <reaction evidence="7">
        <text>L-threonyl-[protein] + ATP = O-phospho-L-threonyl-[protein] + ADP + H(+)</text>
        <dbReference type="Rhea" id="RHEA:46608"/>
        <dbReference type="Rhea" id="RHEA-COMP:11060"/>
        <dbReference type="Rhea" id="RHEA-COMP:11605"/>
        <dbReference type="ChEBI" id="CHEBI:15378"/>
        <dbReference type="ChEBI" id="CHEBI:30013"/>
        <dbReference type="ChEBI" id="CHEBI:30616"/>
        <dbReference type="ChEBI" id="CHEBI:61977"/>
        <dbReference type="ChEBI" id="CHEBI:456216"/>
        <dbReference type="EC" id="2.7.11.1"/>
    </reaction>
</comment>
<dbReference type="InterPro" id="IPR011009">
    <property type="entry name" value="Kinase-like_dom_sf"/>
</dbReference>
<gene>
    <name evidence="10" type="ORF">FGO68_gene12403</name>
</gene>
<reference evidence="10" key="1">
    <citation type="submission" date="2019-06" db="EMBL/GenBank/DDBJ databases">
        <authorList>
            <person name="Zheng W."/>
        </authorList>
    </citation>
    <scope>NUCLEOTIDE SEQUENCE</scope>
    <source>
        <strain evidence="10">QDHG01</strain>
    </source>
</reference>
<evidence type="ECO:0000256" key="5">
    <source>
        <dbReference type="ARBA" id="ARBA00022777"/>
    </source>
</evidence>
<dbReference type="Proteomes" id="UP000785679">
    <property type="component" value="Unassembled WGS sequence"/>
</dbReference>
<dbReference type="PANTHER" id="PTHR44899:SF3">
    <property type="entry name" value="SERINE_THREONINE-PROTEIN KINASE NEK1"/>
    <property type="match status" value="1"/>
</dbReference>
<keyword evidence="3" id="KW-0808">Transferase</keyword>
<evidence type="ECO:0000256" key="8">
    <source>
        <dbReference type="ARBA" id="ARBA00048679"/>
    </source>
</evidence>
<dbReference type="Pfam" id="PF00069">
    <property type="entry name" value="Pkinase"/>
    <property type="match status" value="1"/>
</dbReference>
<keyword evidence="5" id="KW-0418">Kinase</keyword>
<dbReference type="SUPFAM" id="SSF56112">
    <property type="entry name" value="Protein kinase-like (PK-like)"/>
    <property type="match status" value="1"/>
</dbReference>
<protein>
    <recommendedName>
        <fullName evidence="1">non-specific serine/threonine protein kinase</fullName>
        <ecNumber evidence="1">2.7.11.1</ecNumber>
    </recommendedName>
</protein>
<dbReference type="EC" id="2.7.11.1" evidence="1"/>
<dbReference type="InterPro" id="IPR000719">
    <property type="entry name" value="Prot_kinase_dom"/>
</dbReference>
<evidence type="ECO:0000256" key="1">
    <source>
        <dbReference type="ARBA" id="ARBA00012513"/>
    </source>
</evidence>
<evidence type="ECO:0000256" key="7">
    <source>
        <dbReference type="ARBA" id="ARBA00047899"/>
    </source>
</evidence>
<name>A0A8J8NMH4_HALGN</name>
<feature type="domain" description="Protein kinase" evidence="9">
    <location>
        <begin position="4"/>
        <end position="257"/>
    </location>
</feature>
<dbReference type="AlphaFoldDB" id="A0A8J8NMH4"/>
<sequence>MNGYRKIKQLDEASLGDCYLVEKLGKQYAMKVVHHKEGSYYMELEFLKAAEHPFLISHIEDFPHPNELMQKLCIVLEYANGCDLRTKITTMGLKITENVALNWFTHVCLGLAYMHYYGLAHVDIKPEYIIIFGEETGGMAKLGDFWTNKQVSDGCGCCHKVRPFQYFVPEMDRYQQDADIWQLGIVLYEMVSGGQFPFDYDFEKGYPQDYMEKLPSLEIKQLPDHISTRCKTLIIKMLEKDPAKRPTINEVLQSDIIKEKIRLITEQEVLGSDMAERIRKQLIDLEISLTQYSEIEENKESLLPAPATLVTTQLSELSLQPQDQ</sequence>
<keyword evidence="11" id="KW-1185">Reference proteome</keyword>
<dbReference type="InterPro" id="IPR051131">
    <property type="entry name" value="NEK_Ser/Thr_kinase_NIMA"/>
</dbReference>
<evidence type="ECO:0000256" key="4">
    <source>
        <dbReference type="ARBA" id="ARBA00022741"/>
    </source>
</evidence>
<evidence type="ECO:0000256" key="2">
    <source>
        <dbReference type="ARBA" id="ARBA00022527"/>
    </source>
</evidence>
<evidence type="ECO:0000256" key="6">
    <source>
        <dbReference type="ARBA" id="ARBA00022840"/>
    </source>
</evidence>
<proteinExistence type="predicted"/>
<keyword evidence="4" id="KW-0547">Nucleotide-binding</keyword>
<comment type="catalytic activity">
    <reaction evidence="8">
        <text>L-seryl-[protein] + ATP = O-phospho-L-seryl-[protein] + ADP + H(+)</text>
        <dbReference type="Rhea" id="RHEA:17989"/>
        <dbReference type="Rhea" id="RHEA-COMP:9863"/>
        <dbReference type="Rhea" id="RHEA-COMP:11604"/>
        <dbReference type="ChEBI" id="CHEBI:15378"/>
        <dbReference type="ChEBI" id="CHEBI:29999"/>
        <dbReference type="ChEBI" id="CHEBI:30616"/>
        <dbReference type="ChEBI" id="CHEBI:83421"/>
        <dbReference type="ChEBI" id="CHEBI:456216"/>
        <dbReference type="EC" id="2.7.11.1"/>
    </reaction>
</comment>
<dbReference type="PROSITE" id="PS50011">
    <property type="entry name" value="PROTEIN_KINASE_DOM"/>
    <property type="match status" value="1"/>
</dbReference>
<evidence type="ECO:0000313" key="11">
    <source>
        <dbReference type="Proteomes" id="UP000785679"/>
    </source>
</evidence>
<keyword evidence="2" id="KW-0723">Serine/threonine-protein kinase</keyword>
<dbReference type="Gene3D" id="1.10.510.10">
    <property type="entry name" value="Transferase(Phosphotransferase) domain 1"/>
    <property type="match status" value="1"/>
</dbReference>
<dbReference type="PANTHER" id="PTHR44899">
    <property type="entry name" value="CAMK FAMILY PROTEIN KINASE"/>
    <property type="match status" value="1"/>
</dbReference>
<dbReference type="EMBL" id="RRYP01011729">
    <property type="protein sequence ID" value="TNV77548.1"/>
    <property type="molecule type" value="Genomic_DNA"/>
</dbReference>
<keyword evidence="6" id="KW-0067">ATP-binding</keyword>
<evidence type="ECO:0000313" key="10">
    <source>
        <dbReference type="EMBL" id="TNV77548.1"/>
    </source>
</evidence>
<dbReference type="OrthoDB" id="8693905at2759"/>
<evidence type="ECO:0000256" key="3">
    <source>
        <dbReference type="ARBA" id="ARBA00022679"/>
    </source>
</evidence>
<comment type="caution">
    <text evidence="10">The sequence shown here is derived from an EMBL/GenBank/DDBJ whole genome shotgun (WGS) entry which is preliminary data.</text>
</comment>
<dbReference type="GO" id="GO:0005524">
    <property type="term" value="F:ATP binding"/>
    <property type="evidence" value="ECO:0007669"/>
    <property type="project" value="UniProtKB-KW"/>
</dbReference>
<dbReference type="GO" id="GO:0004674">
    <property type="term" value="F:protein serine/threonine kinase activity"/>
    <property type="evidence" value="ECO:0007669"/>
    <property type="project" value="UniProtKB-KW"/>
</dbReference>
<accession>A0A8J8NMH4</accession>
<evidence type="ECO:0000259" key="9">
    <source>
        <dbReference type="PROSITE" id="PS50011"/>
    </source>
</evidence>